<evidence type="ECO:0000256" key="3">
    <source>
        <dbReference type="ARBA" id="ARBA00022475"/>
    </source>
</evidence>
<evidence type="ECO:0000259" key="12">
    <source>
        <dbReference type="PROSITE" id="PS51098"/>
    </source>
</evidence>
<feature type="transmembrane region" description="Helical" evidence="11">
    <location>
        <begin position="483"/>
        <end position="509"/>
    </location>
</feature>
<proteinExistence type="predicted"/>
<dbReference type="Proteomes" id="UP000013964">
    <property type="component" value="Chromosome"/>
</dbReference>
<name>R4UGM9_9MOLU</name>
<evidence type="ECO:0000256" key="5">
    <source>
        <dbReference type="ARBA" id="ARBA00022679"/>
    </source>
</evidence>
<keyword evidence="3" id="KW-1003">Cell membrane</keyword>
<accession>R4UGM9</accession>
<evidence type="ECO:0000256" key="1">
    <source>
        <dbReference type="ARBA" id="ARBA00004651"/>
    </source>
</evidence>
<dbReference type="AlphaFoldDB" id="R4UGM9"/>
<dbReference type="InterPro" id="IPR013013">
    <property type="entry name" value="PTS_EIIC_1"/>
</dbReference>
<evidence type="ECO:0000256" key="10">
    <source>
        <dbReference type="PROSITE-ProRule" id="PRU00421"/>
    </source>
</evidence>
<organism evidence="14 15">
    <name type="scientific">Spiroplasma chrysopicola DF-1</name>
    <dbReference type="NCBI Taxonomy" id="1276227"/>
    <lineage>
        <taxon>Bacteria</taxon>
        <taxon>Bacillati</taxon>
        <taxon>Mycoplasmatota</taxon>
        <taxon>Mollicutes</taxon>
        <taxon>Entomoplasmatales</taxon>
        <taxon>Spiroplasmataceae</taxon>
        <taxon>Spiroplasma</taxon>
    </lineage>
</organism>
<feature type="transmembrane region" description="Helical" evidence="11">
    <location>
        <begin position="409"/>
        <end position="428"/>
    </location>
</feature>
<evidence type="ECO:0000256" key="11">
    <source>
        <dbReference type="SAM" id="Phobius"/>
    </source>
</evidence>
<keyword evidence="8 11" id="KW-1133">Transmembrane helix</keyword>
<feature type="transmembrane region" description="Helical" evidence="11">
    <location>
        <begin position="375"/>
        <end position="397"/>
    </location>
</feature>
<dbReference type="Pfam" id="PF02378">
    <property type="entry name" value="PTS_EIIC"/>
    <property type="match status" value="1"/>
</dbReference>
<dbReference type="Gene3D" id="3.30.1360.60">
    <property type="entry name" value="Glucose permease domain IIB"/>
    <property type="match status" value="1"/>
</dbReference>
<evidence type="ECO:0000256" key="4">
    <source>
        <dbReference type="ARBA" id="ARBA00022597"/>
    </source>
</evidence>
<evidence type="ECO:0000313" key="14">
    <source>
        <dbReference type="EMBL" id="AGM25290.1"/>
    </source>
</evidence>
<dbReference type="PANTHER" id="PTHR30175">
    <property type="entry name" value="PHOSPHOTRANSFERASE SYSTEM TRANSPORT PROTEIN"/>
    <property type="match status" value="1"/>
</dbReference>
<dbReference type="InterPro" id="IPR036878">
    <property type="entry name" value="Glu_permease_IIB"/>
</dbReference>
<dbReference type="PANTHER" id="PTHR30175:SF3">
    <property type="entry name" value="PTS SYSTEM N-ACETYLMURAMIC ACID-SPECIFIC EIIBC COMPONENT"/>
    <property type="match status" value="1"/>
</dbReference>
<dbReference type="STRING" id="1276227.SCHRY_v1c07140"/>
<dbReference type="InterPro" id="IPR050558">
    <property type="entry name" value="PTS_Sugar-Specific_Components"/>
</dbReference>
<dbReference type="InterPro" id="IPR003352">
    <property type="entry name" value="PTS_EIIC"/>
</dbReference>
<dbReference type="InterPro" id="IPR001996">
    <property type="entry name" value="PTS_IIB_1"/>
</dbReference>
<dbReference type="GO" id="GO:0008982">
    <property type="term" value="F:protein-N(PI)-phosphohistidine-sugar phosphotransferase activity"/>
    <property type="evidence" value="ECO:0007669"/>
    <property type="project" value="InterPro"/>
</dbReference>
<feature type="transmembrane region" description="Helical" evidence="11">
    <location>
        <begin position="131"/>
        <end position="152"/>
    </location>
</feature>
<dbReference type="PATRIC" id="fig|1276227.3.peg.720"/>
<evidence type="ECO:0000256" key="8">
    <source>
        <dbReference type="ARBA" id="ARBA00022989"/>
    </source>
</evidence>
<feature type="transmembrane region" description="Helical" evidence="11">
    <location>
        <begin position="302"/>
        <end position="331"/>
    </location>
</feature>
<keyword evidence="9 11" id="KW-0472">Membrane</keyword>
<keyword evidence="4" id="KW-0762">Sugar transport</keyword>
<feature type="transmembrane region" description="Helical" evidence="11">
    <location>
        <begin position="261"/>
        <end position="282"/>
    </location>
</feature>
<keyword evidence="5" id="KW-0808">Transferase</keyword>
<evidence type="ECO:0000256" key="6">
    <source>
        <dbReference type="ARBA" id="ARBA00022683"/>
    </source>
</evidence>
<feature type="transmembrane region" description="Helical" evidence="11">
    <location>
        <begin position="530"/>
        <end position="554"/>
    </location>
</feature>
<dbReference type="OrthoDB" id="9769191at2"/>
<dbReference type="GO" id="GO:0005886">
    <property type="term" value="C:plasma membrane"/>
    <property type="evidence" value="ECO:0007669"/>
    <property type="project" value="UniProtKB-SubCell"/>
</dbReference>
<dbReference type="HOGENOM" id="CLU_012312_2_0_14"/>
<keyword evidence="6" id="KW-0598">Phosphotransferase system</keyword>
<dbReference type="eggNOG" id="COG1264">
    <property type="taxonomic scope" value="Bacteria"/>
</dbReference>
<keyword evidence="7 11" id="KW-0812">Transmembrane</keyword>
<comment type="subcellular location">
    <subcellularLocation>
        <location evidence="1">Cell membrane</location>
        <topology evidence="1">Multi-pass membrane protein</topology>
    </subcellularLocation>
</comment>
<evidence type="ECO:0000256" key="7">
    <source>
        <dbReference type="ARBA" id="ARBA00022692"/>
    </source>
</evidence>
<sequence>MAKNPKQTAQDLVVVIGPENVVSFTNCLTRLRLNIKPGVNVDLEKLKTVTNVMGILTPSATELQIVLGPGFVGTVTQEFGKLVNAQQTSPVDGAEQSVDFVSAADVAKQVKGAIKGKSNWLQNFFTKFSRIFSPMIIGFIGAGILAGIAGIMQSAFGGDITTASPAVQSWFNALNLLLNIWKNAFIIIVGWRTAEVFGGSGVLGAMVASIYSPVFGSELIKLIMNTDPNNITFLGIPIHNPASNWLTVGFRPEMNESGQWVFGYASGNILGALLTAAASIWIERGVRKFMPGVLDTIGTPTIVLFALLILNIFVLIPVSGYLYMGVAWFFLHLHTNPFGAFVLAAIFLTAVAFGIHQGFVPIYAMMIQQTGVNGLFPILAMAGMAQFGTGIALWLLADKGSLLRRQIQGSLIPAFFGIGEPMIYGVTLPRVRPFITSSIGAGFAGFFIGAMSMWGNITFGLNAMFGPSGILAAFMMTTDSGNIVLAVMLYLIGCGIAIAGGLLVTLFGYSRIVKIGGKDMKDLYKKNGKYKLWQQMLWTAAFCTVVGIFVYWTVSYYQLPKAERLKIAKTKVE</sequence>
<dbReference type="KEGG" id="scr:SCHRY_v1c07140"/>
<protein>
    <submittedName>
        <fullName evidence="14">PTS system N-acetylmuramic acid-specific EIIBC component</fullName>
    </submittedName>
</protein>
<dbReference type="GO" id="GO:0090588">
    <property type="term" value="F:protein-phosphocysteine-N-acetylmuramate phosphotransferase system transporter activity"/>
    <property type="evidence" value="ECO:0007669"/>
    <property type="project" value="TreeGrafter"/>
</dbReference>
<gene>
    <name evidence="14" type="primary">murP</name>
    <name evidence="14" type="ORF">SCHRY_v1c07140</name>
</gene>
<dbReference type="PROSITE" id="PS51103">
    <property type="entry name" value="PTS_EIIC_TYPE_1"/>
    <property type="match status" value="1"/>
</dbReference>
<feature type="transmembrane region" description="Helical" evidence="11">
    <location>
        <begin position="173"/>
        <end position="191"/>
    </location>
</feature>
<feature type="domain" description="PTS EIIB type-1" evidence="12">
    <location>
        <begin position="5"/>
        <end position="89"/>
    </location>
</feature>
<dbReference type="eggNOG" id="COG1263">
    <property type="taxonomic scope" value="Bacteria"/>
</dbReference>
<evidence type="ECO:0000313" key="15">
    <source>
        <dbReference type="Proteomes" id="UP000013964"/>
    </source>
</evidence>
<feature type="transmembrane region" description="Helical" evidence="11">
    <location>
        <begin position="338"/>
        <end position="355"/>
    </location>
</feature>
<dbReference type="PROSITE" id="PS51098">
    <property type="entry name" value="PTS_EIIB_TYPE_1"/>
    <property type="match status" value="1"/>
</dbReference>
<feature type="transmembrane region" description="Helical" evidence="11">
    <location>
        <begin position="434"/>
        <end position="452"/>
    </location>
</feature>
<evidence type="ECO:0000259" key="13">
    <source>
        <dbReference type="PROSITE" id="PS51103"/>
    </source>
</evidence>
<evidence type="ECO:0000256" key="2">
    <source>
        <dbReference type="ARBA" id="ARBA00022448"/>
    </source>
</evidence>
<dbReference type="GO" id="GO:0009401">
    <property type="term" value="P:phosphoenolpyruvate-dependent sugar phosphotransferase system"/>
    <property type="evidence" value="ECO:0007669"/>
    <property type="project" value="UniProtKB-KW"/>
</dbReference>
<feature type="transmembrane region" description="Helical" evidence="11">
    <location>
        <begin position="197"/>
        <end position="215"/>
    </location>
</feature>
<keyword evidence="2" id="KW-0813">Transport</keyword>
<evidence type="ECO:0000256" key="9">
    <source>
        <dbReference type="ARBA" id="ARBA00023136"/>
    </source>
</evidence>
<dbReference type="SUPFAM" id="SSF55604">
    <property type="entry name" value="Glucose permease domain IIB"/>
    <property type="match status" value="1"/>
</dbReference>
<feature type="domain" description="PTS EIIC type-1" evidence="13">
    <location>
        <begin position="126"/>
        <end position="520"/>
    </location>
</feature>
<dbReference type="EMBL" id="CP005077">
    <property type="protein sequence ID" value="AGM25290.1"/>
    <property type="molecule type" value="Genomic_DNA"/>
</dbReference>
<feature type="active site" description="Phosphocysteine intermediate; for EIIB activity" evidence="10">
    <location>
        <position position="27"/>
    </location>
</feature>
<dbReference type="RefSeq" id="WP_016339114.1">
    <property type="nucleotide sequence ID" value="NC_021280.1"/>
</dbReference>
<reference evidence="14 15" key="1">
    <citation type="journal article" date="2013" name="Genome Biol. Evol.">
        <title>Complete genomes of two dipteran-associated spiroplasmas provided insights into the origin, dynamics, and impacts of viral invasion in spiroplasma.</title>
        <authorList>
            <person name="Ku C."/>
            <person name="Lo W.S."/>
            <person name="Chen L.L."/>
            <person name="Kuo C.H."/>
        </authorList>
    </citation>
    <scope>NUCLEOTIDE SEQUENCE [LARGE SCALE GENOMIC DNA]</scope>
    <source>
        <strain evidence="14 15">DF-1</strain>
    </source>
</reference>
<keyword evidence="15" id="KW-1185">Reference proteome</keyword>